<keyword evidence="4" id="KW-1185">Reference proteome</keyword>
<dbReference type="PANTHER" id="PTHR23088">
    <property type="entry name" value="NITRILASE-RELATED"/>
    <property type="match status" value="1"/>
</dbReference>
<protein>
    <submittedName>
        <fullName evidence="3">Carbon-nitrogen hydrolase</fullName>
    </submittedName>
</protein>
<dbReference type="SUPFAM" id="SSF56317">
    <property type="entry name" value="Carbon-nitrogen hydrolase"/>
    <property type="match status" value="1"/>
</dbReference>
<evidence type="ECO:0000313" key="3">
    <source>
        <dbReference type="EMBL" id="RAL20815.1"/>
    </source>
</evidence>
<reference evidence="3 4" key="1">
    <citation type="submission" date="2018-06" db="EMBL/GenBank/DDBJ databases">
        <title>Thermoflavimicrobium daqus sp. nov., a thermophilic microbe isolated from Moutai-flavour Daqu.</title>
        <authorList>
            <person name="Wang X."/>
            <person name="Zhou H."/>
        </authorList>
    </citation>
    <scope>NUCLEOTIDE SEQUENCE [LARGE SCALE GENOMIC DNA]</scope>
    <source>
        <strain evidence="3 4">FBKL4.011</strain>
    </source>
</reference>
<dbReference type="Gene3D" id="3.60.110.10">
    <property type="entry name" value="Carbon-nitrogen hydrolase"/>
    <property type="match status" value="1"/>
</dbReference>
<dbReference type="InterPro" id="IPR036526">
    <property type="entry name" value="C-N_Hydrolase_sf"/>
</dbReference>
<feature type="domain" description="CN hydrolase" evidence="2">
    <location>
        <begin position="1"/>
        <end position="237"/>
    </location>
</feature>
<evidence type="ECO:0000256" key="1">
    <source>
        <dbReference type="ARBA" id="ARBA00010613"/>
    </source>
</evidence>
<evidence type="ECO:0000313" key="4">
    <source>
        <dbReference type="Proteomes" id="UP000251213"/>
    </source>
</evidence>
<sequence>MKIAICQMNIIQGNIDYNLRNAEEMIDEAVRNQAQVVVLPEMWKSGYDFARLQEHVESIDGPTRSFLSQKAKEHAIWLIGGSYTMEQEGQVYNTSLTFNRQGELVNVYSKLHLIGLMNEDQYLARGREYTTFDLNGHLASVIICYDLRFPELIRTYAVEGASILFVPAEWPVQREEHWLALLRARAIENQMYVVGANMAGQNENDHFNGRSIVFDPWGDVVCEAGTEPTILYAEVDLGLVESVRKAMPVFRDRVPNLYRL</sequence>
<dbReference type="AlphaFoldDB" id="A0A364K0E3"/>
<dbReference type="PANTHER" id="PTHR23088:SF27">
    <property type="entry name" value="DEAMINATED GLUTATHIONE AMIDASE"/>
    <property type="match status" value="1"/>
</dbReference>
<keyword evidence="3" id="KW-0378">Hydrolase</keyword>
<gene>
    <name evidence="3" type="ORF">DL897_17795</name>
</gene>
<proteinExistence type="inferred from homology"/>
<dbReference type="CDD" id="cd07583">
    <property type="entry name" value="nitrilase_5"/>
    <property type="match status" value="1"/>
</dbReference>
<comment type="similarity">
    <text evidence="1">Belongs to the carbon-nitrogen hydrolase superfamily. NIT1/NIT2 family.</text>
</comment>
<dbReference type="Pfam" id="PF00795">
    <property type="entry name" value="CN_hydrolase"/>
    <property type="match status" value="1"/>
</dbReference>
<name>A0A364K0E3_9BACL</name>
<dbReference type="GO" id="GO:0016787">
    <property type="term" value="F:hydrolase activity"/>
    <property type="evidence" value="ECO:0007669"/>
    <property type="project" value="UniProtKB-KW"/>
</dbReference>
<dbReference type="EMBL" id="QJKK01000027">
    <property type="protein sequence ID" value="RAL20815.1"/>
    <property type="molecule type" value="Genomic_DNA"/>
</dbReference>
<comment type="caution">
    <text evidence="3">The sequence shown here is derived from an EMBL/GenBank/DDBJ whole genome shotgun (WGS) entry which is preliminary data.</text>
</comment>
<dbReference type="Proteomes" id="UP000251213">
    <property type="component" value="Unassembled WGS sequence"/>
</dbReference>
<evidence type="ECO:0000259" key="2">
    <source>
        <dbReference type="PROSITE" id="PS50263"/>
    </source>
</evidence>
<dbReference type="InterPro" id="IPR003010">
    <property type="entry name" value="C-N_Hydrolase"/>
</dbReference>
<dbReference type="RefSeq" id="WP_113660457.1">
    <property type="nucleotide sequence ID" value="NZ_KZ845689.1"/>
</dbReference>
<dbReference type="PROSITE" id="PS50263">
    <property type="entry name" value="CN_HYDROLASE"/>
    <property type="match status" value="1"/>
</dbReference>
<accession>A0A364K0E3</accession>
<organism evidence="3 4">
    <name type="scientific">Thermoflavimicrobium daqui</name>
    <dbReference type="NCBI Taxonomy" id="2137476"/>
    <lineage>
        <taxon>Bacteria</taxon>
        <taxon>Bacillati</taxon>
        <taxon>Bacillota</taxon>
        <taxon>Bacilli</taxon>
        <taxon>Bacillales</taxon>
        <taxon>Thermoactinomycetaceae</taxon>
        <taxon>Thermoflavimicrobium</taxon>
    </lineage>
</organism>
<dbReference type="OrthoDB" id="9811121at2"/>
<reference evidence="3 4" key="2">
    <citation type="submission" date="2018-06" db="EMBL/GenBank/DDBJ databases">
        <authorList>
            <person name="Zhirakovskaya E."/>
        </authorList>
    </citation>
    <scope>NUCLEOTIDE SEQUENCE [LARGE SCALE GENOMIC DNA]</scope>
    <source>
        <strain evidence="3 4">FBKL4.011</strain>
    </source>
</reference>